<dbReference type="KEGG" id="nano:G5V58_20785"/>
<dbReference type="SUPFAM" id="SSF56601">
    <property type="entry name" value="beta-lactamase/transpeptidase-like"/>
    <property type="match status" value="1"/>
</dbReference>
<organism evidence="2 3">
    <name type="scientific">Nocardioides anomalus</name>
    <dbReference type="NCBI Taxonomy" id="2712223"/>
    <lineage>
        <taxon>Bacteria</taxon>
        <taxon>Bacillati</taxon>
        <taxon>Actinomycetota</taxon>
        <taxon>Actinomycetes</taxon>
        <taxon>Propionibacteriales</taxon>
        <taxon>Nocardioidaceae</taxon>
        <taxon>Nocardioides</taxon>
    </lineage>
</organism>
<evidence type="ECO:0000313" key="2">
    <source>
        <dbReference type="EMBL" id="QIG44887.1"/>
    </source>
</evidence>
<evidence type="ECO:0000259" key="1">
    <source>
        <dbReference type="Pfam" id="PF00144"/>
    </source>
</evidence>
<feature type="domain" description="Beta-lactamase-related" evidence="1">
    <location>
        <begin position="53"/>
        <end position="327"/>
    </location>
</feature>
<gene>
    <name evidence="2" type="ORF">G5V58_20785</name>
</gene>
<dbReference type="Gene3D" id="3.40.710.10">
    <property type="entry name" value="DD-peptidase/beta-lactamase superfamily"/>
    <property type="match status" value="1"/>
</dbReference>
<dbReference type="InterPro" id="IPR050491">
    <property type="entry name" value="AmpC-like"/>
</dbReference>
<dbReference type="InterPro" id="IPR012338">
    <property type="entry name" value="Beta-lactam/transpept-like"/>
</dbReference>
<name>A0A6G6WI94_9ACTN</name>
<protein>
    <submittedName>
        <fullName evidence="2">Beta-lactamase family protein</fullName>
    </submittedName>
</protein>
<accession>A0A6G6WI94</accession>
<proteinExistence type="predicted"/>
<reference evidence="2 3" key="1">
    <citation type="submission" date="2020-02" db="EMBL/GenBank/DDBJ databases">
        <title>Full genome sequence of Nocardioides sp. R-3366.</title>
        <authorList>
            <person name="Im W.-T."/>
        </authorList>
    </citation>
    <scope>NUCLEOTIDE SEQUENCE [LARGE SCALE GENOMIC DNA]</scope>
    <source>
        <strain evidence="2 3">R-3366</strain>
    </source>
</reference>
<dbReference type="InterPro" id="IPR001466">
    <property type="entry name" value="Beta-lactam-related"/>
</dbReference>
<dbReference type="Proteomes" id="UP000502996">
    <property type="component" value="Chromosome"/>
</dbReference>
<dbReference type="EMBL" id="CP049257">
    <property type="protein sequence ID" value="QIG44887.1"/>
    <property type="molecule type" value="Genomic_DNA"/>
</dbReference>
<dbReference type="PANTHER" id="PTHR46825:SF12">
    <property type="entry name" value="PENICILLIN-BINDING PROTEIN 4"/>
    <property type="match status" value="1"/>
</dbReference>
<dbReference type="Pfam" id="PF00144">
    <property type="entry name" value="Beta-lactamase"/>
    <property type="match status" value="1"/>
</dbReference>
<dbReference type="AlphaFoldDB" id="A0A6G6WI94"/>
<dbReference type="RefSeq" id="WP_165236876.1">
    <property type="nucleotide sequence ID" value="NZ_CP049257.1"/>
</dbReference>
<keyword evidence="3" id="KW-1185">Reference proteome</keyword>
<dbReference type="PANTHER" id="PTHR46825">
    <property type="entry name" value="D-ALANYL-D-ALANINE-CARBOXYPEPTIDASE/ENDOPEPTIDASE AMPH"/>
    <property type="match status" value="1"/>
</dbReference>
<evidence type="ECO:0000313" key="3">
    <source>
        <dbReference type="Proteomes" id="UP000502996"/>
    </source>
</evidence>
<sequence length="340" mass="35276">MTDRRRARRSAVVLAALVLVAAGTVAWVLLRGGPEHRLTRPADLDAVTSAIADAVPDAQADADVPGVAVAVVEDGRVVWQRGFGVPEDTVFQAGSISKPVAAAAVLALVDAGRLDLDTPVSAYLRSWRLPADSPDPDGVTLRTLLSHTAGIDTAGYQGLDRGTPLPTTAQSLADVHQTEDAGHYRYSGGGYTIAQQVVEDVTGESFATVVQREVLDPLGMASSGYACTTATKGHGYAYAEAAAAGLCSSAADLGRFAAWLDSDDPRAEAMRTPQAATGGDYGLGLELDQLPTVRHEGVNRGYHAELLADPGKAVGLVVLTDGDRGGDVVDAVLDAWHSAD</sequence>